<dbReference type="SUPFAM" id="SSF46955">
    <property type="entry name" value="Putative DNA-binding domain"/>
    <property type="match status" value="1"/>
</dbReference>
<proteinExistence type="predicted"/>
<dbReference type="InterPro" id="IPR047057">
    <property type="entry name" value="MerR_fam"/>
</dbReference>
<keyword evidence="3" id="KW-0238">DNA-binding</keyword>
<evidence type="ECO:0000256" key="2">
    <source>
        <dbReference type="ARBA" id="ARBA00023015"/>
    </source>
</evidence>
<dbReference type="Proteomes" id="UP000092714">
    <property type="component" value="Unassembled WGS sequence"/>
</dbReference>
<dbReference type="AlphaFoldDB" id="A0A174HWB3"/>
<dbReference type="eggNOG" id="COG0789">
    <property type="taxonomic scope" value="Bacteria"/>
</dbReference>
<dbReference type="GO" id="GO:0003700">
    <property type="term" value="F:DNA-binding transcription factor activity"/>
    <property type="evidence" value="ECO:0007669"/>
    <property type="project" value="InterPro"/>
</dbReference>
<name>A0A174HWB3_9CLOT</name>
<dbReference type="SMART" id="SM00422">
    <property type="entry name" value="HTH_MERR"/>
    <property type="match status" value="1"/>
</dbReference>
<evidence type="ECO:0000256" key="4">
    <source>
        <dbReference type="ARBA" id="ARBA00023163"/>
    </source>
</evidence>
<dbReference type="InterPro" id="IPR011256">
    <property type="entry name" value="Reg_factor_effector_dom_sf"/>
</dbReference>
<protein>
    <submittedName>
        <fullName evidence="6">MerR family transcriptional regulator</fullName>
    </submittedName>
</protein>
<evidence type="ECO:0000313" key="6">
    <source>
        <dbReference type="EMBL" id="OBY11511.1"/>
    </source>
</evidence>
<keyword evidence="4" id="KW-0804">Transcription</keyword>
<keyword evidence="7" id="KW-1185">Reference proteome</keyword>
<dbReference type="SUPFAM" id="SSF55136">
    <property type="entry name" value="Probable bacterial effector-binding domain"/>
    <property type="match status" value="1"/>
</dbReference>
<sequence>MKEYYSIGEVSKIKDVTIKALRYYHKVGILIPKYIDEETGYRYYSIDQFVHIDIIKGCRTLGTSILELQDIFKDPNTEKLLKFLEIKKKEAEEKIKLMNEIISNINILSESIKISKEIVDNDEIVIKHFNKRCIVFAPFKSSKELEELIYYSKLDKIIKENNMEITLERGIIYDISSRGEIKSQFAFVGLKDEVEEEQNIRVLPEGDYLTLVYNKENQLKCRENLMKYIEKNNINTNELIEVELYHDLFNTDNYSCQIQIYIDKNHIHPNYF</sequence>
<dbReference type="RefSeq" id="WP_055254977.1">
    <property type="nucleotide sequence ID" value="NZ_CABJAZ010000002.1"/>
</dbReference>
<organism evidence="6 7">
    <name type="scientific">Clostridium paraputrificum</name>
    <dbReference type="NCBI Taxonomy" id="29363"/>
    <lineage>
        <taxon>Bacteria</taxon>
        <taxon>Bacillati</taxon>
        <taxon>Bacillota</taxon>
        <taxon>Clostridia</taxon>
        <taxon>Eubacteriales</taxon>
        <taxon>Clostridiaceae</taxon>
        <taxon>Clostridium</taxon>
    </lineage>
</organism>
<keyword evidence="2" id="KW-0805">Transcription regulation</keyword>
<gene>
    <name evidence="6" type="ORF">CP373A1_06050</name>
</gene>
<evidence type="ECO:0000256" key="1">
    <source>
        <dbReference type="ARBA" id="ARBA00022491"/>
    </source>
</evidence>
<dbReference type="OrthoDB" id="9773308at2"/>
<dbReference type="PANTHER" id="PTHR30204">
    <property type="entry name" value="REDOX-CYCLING DRUG-SENSING TRANSCRIPTIONAL ACTIVATOR SOXR"/>
    <property type="match status" value="1"/>
</dbReference>
<dbReference type="InterPro" id="IPR000551">
    <property type="entry name" value="MerR-type_HTH_dom"/>
</dbReference>
<evidence type="ECO:0000313" key="7">
    <source>
        <dbReference type="Proteomes" id="UP000092714"/>
    </source>
</evidence>
<comment type="caution">
    <text evidence="6">The sequence shown here is derived from an EMBL/GenBank/DDBJ whole genome shotgun (WGS) entry which is preliminary data.</text>
</comment>
<keyword evidence="1" id="KW-0678">Repressor</keyword>
<dbReference type="EMBL" id="MAPZ01000014">
    <property type="protein sequence ID" value="OBY11511.1"/>
    <property type="molecule type" value="Genomic_DNA"/>
</dbReference>
<accession>A0A174HWB3</accession>
<dbReference type="PANTHER" id="PTHR30204:SF69">
    <property type="entry name" value="MERR-FAMILY TRANSCRIPTIONAL REGULATOR"/>
    <property type="match status" value="1"/>
</dbReference>
<dbReference type="GO" id="GO:0003677">
    <property type="term" value="F:DNA binding"/>
    <property type="evidence" value="ECO:0007669"/>
    <property type="project" value="UniProtKB-KW"/>
</dbReference>
<dbReference type="Gene3D" id="1.10.1660.10">
    <property type="match status" value="1"/>
</dbReference>
<dbReference type="InterPro" id="IPR009061">
    <property type="entry name" value="DNA-bd_dom_put_sf"/>
</dbReference>
<dbReference type="PROSITE" id="PS50937">
    <property type="entry name" value="HTH_MERR_2"/>
    <property type="match status" value="1"/>
</dbReference>
<evidence type="ECO:0000256" key="3">
    <source>
        <dbReference type="ARBA" id="ARBA00023125"/>
    </source>
</evidence>
<dbReference type="Pfam" id="PF00376">
    <property type="entry name" value="MerR"/>
    <property type="match status" value="1"/>
</dbReference>
<feature type="domain" description="HTH merR-type" evidence="5">
    <location>
        <begin position="4"/>
        <end position="74"/>
    </location>
</feature>
<evidence type="ECO:0000259" key="5">
    <source>
        <dbReference type="PROSITE" id="PS50937"/>
    </source>
</evidence>
<reference evidence="6 7" key="1">
    <citation type="submission" date="2016-06" db="EMBL/GenBank/DDBJ databases">
        <authorList>
            <person name="Kjaerup R.B."/>
            <person name="Dalgaard T.S."/>
            <person name="Juul-Madsen H.R."/>
        </authorList>
    </citation>
    <scope>NUCLEOTIDE SEQUENCE [LARGE SCALE GENOMIC DNA]</scope>
    <source>
        <strain evidence="6 7">373-A1</strain>
    </source>
</reference>